<dbReference type="SMART" id="SM00906">
    <property type="entry name" value="Fungal_trans"/>
    <property type="match status" value="1"/>
</dbReference>
<dbReference type="GO" id="GO:0006351">
    <property type="term" value="P:DNA-templated transcription"/>
    <property type="evidence" value="ECO:0007669"/>
    <property type="project" value="InterPro"/>
</dbReference>
<dbReference type="GO" id="GO:0000981">
    <property type="term" value="F:DNA-binding transcription factor activity, RNA polymerase II-specific"/>
    <property type="evidence" value="ECO:0007669"/>
    <property type="project" value="InterPro"/>
</dbReference>
<evidence type="ECO:0000313" key="6">
    <source>
        <dbReference type="Proteomes" id="UP000664521"/>
    </source>
</evidence>
<dbReference type="AlphaFoldDB" id="A0A8H3IM10"/>
<dbReference type="InterPro" id="IPR001138">
    <property type="entry name" value="Zn2Cys6_DnaBD"/>
</dbReference>
<dbReference type="InterPro" id="IPR036864">
    <property type="entry name" value="Zn2-C6_fun-type_DNA-bd_sf"/>
</dbReference>
<dbReference type="Pfam" id="PF00172">
    <property type="entry name" value="Zn_clus"/>
    <property type="match status" value="1"/>
</dbReference>
<dbReference type="GO" id="GO:0008270">
    <property type="term" value="F:zinc ion binding"/>
    <property type="evidence" value="ECO:0007669"/>
    <property type="project" value="InterPro"/>
</dbReference>
<name>A0A8H3IM10_9LECA</name>
<keyword evidence="1" id="KW-0479">Metal-binding</keyword>
<evidence type="ECO:0000256" key="3">
    <source>
        <dbReference type="SAM" id="MobiDB-lite"/>
    </source>
</evidence>
<protein>
    <recommendedName>
        <fullName evidence="4">Zn(2)-C6 fungal-type domain-containing protein</fullName>
    </recommendedName>
</protein>
<dbReference type="PROSITE" id="PS00463">
    <property type="entry name" value="ZN2_CY6_FUNGAL_1"/>
    <property type="match status" value="1"/>
</dbReference>
<dbReference type="OrthoDB" id="4456959at2759"/>
<dbReference type="SMART" id="SM00066">
    <property type="entry name" value="GAL4"/>
    <property type="match status" value="1"/>
</dbReference>
<dbReference type="PANTHER" id="PTHR46910:SF4">
    <property type="entry name" value="ZN(2)-C6 FUNGAL-TYPE DOMAIN-CONTAINING PROTEIN"/>
    <property type="match status" value="1"/>
</dbReference>
<feature type="region of interest" description="Disordered" evidence="3">
    <location>
        <begin position="142"/>
        <end position="181"/>
    </location>
</feature>
<keyword evidence="2" id="KW-0539">Nucleus</keyword>
<dbReference type="Gene3D" id="4.10.240.10">
    <property type="entry name" value="Zn(2)-C6 fungal-type DNA-binding domain"/>
    <property type="match status" value="1"/>
</dbReference>
<keyword evidence="6" id="KW-1185">Reference proteome</keyword>
<feature type="region of interest" description="Disordered" evidence="3">
    <location>
        <begin position="1"/>
        <end position="47"/>
    </location>
</feature>
<evidence type="ECO:0000256" key="2">
    <source>
        <dbReference type="ARBA" id="ARBA00023242"/>
    </source>
</evidence>
<evidence type="ECO:0000256" key="1">
    <source>
        <dbReference type="ARBA" id="ARBA00022723"/>
    </source>
</evidence>
<dbReference type="GO" id="GO:0003677">
    <property type="term" value="F:DNA binding"/>
    <property type="evidence" value="ECO:0007669"/>
    <property type="project" value="InterPro"/>
</dbReference>
<dbReference type="SUPFAM" id="SSF57701">
    <property type="entry name" value="Zn2/Cys6 DNA-binding domain"/>
    <property type="match status" value="1"/>
</dbReference>
<dbReference type="PANTHER" id="PTHR46910">
    <property type="entry name" value="TRANSCRIPTION FACTOR PDR1"/>
    <property type="match status" value="1"/>
</dbReference>
<dbReference type="CDD" id="cd12148">
    <property type="entry name" value="fungal_TF_MHR"/>
    <property type="match status" value="1"/>
</dbReference>
<dbReference type="Proteomes" id="UP000664521">
    <property type="component" value="Unassembled WGS sequence"/>
</dbReference>
<feature type="domain" description="Zn(2)-C6 fungal-type" evidence="4">
    <location>
        <begin position="48"/>
        <end position="78"/>
    </location>
</feature>
<sequence>MPLNKRAAEDSSSLPNGSKKRNKQDGVTADYSSDVRKKLQSSNRTGQACDRCRMRKMRCDGRLDGCGPCTQNQTPCRTTDRMTGIANERGHVKRLEHRIRDLDNHIRGLEGRLTSLGADVKPFSLQSDSSVAPWLQWNKDHEQGGRQGWEAEGSGASVNGDEATYSPSQNGKSTSPSLDGAIRLPEFRDGLAGDNYLGVSSGNSFISSIRGTAMNVLGAEIDLADYMSPDMDEPDCSTFGAEYPLNKSYRAFVQTAYNSGPKPAKVQLPPEKEGRTYAEWYFRVINPYLPMLHKPSFLAMLATFYDQKNKSEPSTAETVMVHMMFAIMYFQYASRNGENASHVSGLNDLSNRHYHYALSFFPRLMASHTLQDVQALTMISLHLRSFPKPGACWMLSATTLNLAIELGLHRSAKRWASMIPERSVLEIEMRKRIFWSIYTIHTIIGGKLGRPMALRHEDFDVEIPEAVDDELLTADGIDDSREGKCGFLVGIESFKVTTLFTDLYSNIYTVRRSPSTYIDTVRRLEKRIQDWYDQWPQALKADDISKDEQGRVHAQYMHISNLELRLLLRHPSISLTASADFNEENLAKSMEASQKMLKHVKVIQKYKSLDTNWQTGALYVLAISTTLFGQWERVEQITESSLAALRQDMNDWLSIIGDIGELLGKPTTKILPFLSDSNIVPGSGKRLQDAVRITIDKTLVSIEQRLRAKTPPVASRSAKKKKAVSQNASSGGSRVKYEQYKPADGYAPYKNQANGTVKGTDEQGGFRTVGDLGISTQHEMPYAPTAPYPFVGSSSTYANPPGPYGPTAYTGSEASSSVPQQTTAAGATGYLYSTPSSTDAVYQAVMPVNYGAGPQMSWRNWAGSMAGNMPTNASPQEYMTSATALMQLGNPQSSAAGVAAATSLEAAQSWPLMIFDGGHTGV</sequence>
<dbReference type="PROSITE" id="PS50048">
    <property type="entry name" value="ZN2_CY6_FUNGAL_2"/>
    <property type="match status" value="1"/>
</dbReference>
<dbReference type="InterPro" id="IPR007219">
    <property type="entry name" value="XnlR_reg_dom"/>
</dbReference>
<gene>
    <name evidence="5" type="ORF">HETSPECPRED_003808</name>
</gene>
<accession>A0A8H3IM10</accession>
<feature type="region of interest" description="Disordered" evidence="3">
    <location>
        <begin position="710"/>
        <end position="733"/>
    </location>
</feature>
<dbReference type="CDD" id="cd00067">
    <property type="entry name" value="GAL4"/>
    <property type="match status" value="1"/>
</dbReference>
<dbReference type="Pfam" id="PF04082">
    <property type="entry name" value="Fungal_trans"/>
    <property type="match status" value="1"/>
</dbReference>
<dbReference type="EMBL" id="CAJPDS010000022">
    <property type="protein sequence ID" value="CAF9918594.1"/>
    <property type="molecule type" value="Genomic_DNA"/>
</dbReference>
<evidence type="ECO:0000313" key="5">
    <source>
        <dbReference type="EMBL" id="CAF9918594.1"/>
    </source>
</evidence>
<dbReference type="InterPro" id="IPR050987">
    <property type="entry name" value="AtrR-like"/>
</dbReference>
<proteinExistence type="predicted"/>
<organism evidence="5 6">
    <name type="scientific">Heterodermia speciosa</name>
    <dbReference type="NCBI Taxonomy" id="116794"/>
    <lineage>
        <taxon>Eukaryota</taxon>
        <taxon>Fungi</taxon>
        <taxon>Dikarya</taxon>
        <taxon>Ascomycota</taxon>
        <taxon>Pezizomycotina</taxon>
        <taxon>Lecanoromycetes</taxon>
        <taxon>OSLEUM clade</taxon>
        <taxon>Lecanoromycetidae</taxon>
        <taxon>Caliciales</taxon>
        <taxon>Physciaceae</taxon>
        <taxon>Heterodermia</taxon>
    </lineage>
</organism>
<comment type="caution">
    <text evidence="5">The sequence shown here is derived from an EMBL/GenBank/DDBJ whole genome shotgun (WGS) entry which is preliminary data.</text>
</comment>
<evidence type="ECO:0000259" key="4">
    <source>
        <dbReference type="PROSITE" id="PS50048"/>
    </source>
</evidence>
<reference evidence="5" key="1">
    <citation type="submission" date="2021-03" db="EMBL/GenBank/DDBJ databases">
        <authorList>
            <person name="Tagirdzhanova G."/>
        </authorList>
    </citation>
    <scope>NUCLEOTIDE SEQUENCE</scope>
</reference>
<feature type="compositionally biased region" description="Polar residues" evidence="3">
    <location>
        <begin position="165"/>
        <end position="177"/>
    </location>
</feature>